<keyword evidence="2" id="KW-0472">Membrane</keyword>
<dbReference type="GO" id="GO:0005576">
    <property type="term" value="C:extracellular region"/>
    <property type="evidence" value="ECO:0007669"/>
    <property type="project" value="InterPro"/>
</dbReference>
<dbReference type="GO" id="GO:0042157">
    <property type="term" value="P:lipoprotein metabolic process"/>
    <property type="evidence" value="ECO:0007669"/>
    <property type="project" value="InterPro"/>
</dbReference>
<dbReference type="Pfam" id="PF05461">
    <property type="entry name" value="ApoL"/>
    <property type="match status" value="1"/>
</dbReference>
<accession>A0A384DB41</accession>
<protein>
    <submittedName>
        <fullName evidence="4">Apolipoprotein L5</fullName>
    </submittedName>
</protein>
<name>A0A384DB41_URSMA</name>
<dbReference type="OrthoDB" id="6363454at2759"/>
<dbReference type="RefSeq" id="XP_008703980.2">
    <property type="nucleotide sequence ID" value="XM_008705758.2"/>
</dbReference>
<dbReference type="GO" id="GO:0008289">
    <property type="term" value="F:lipid binding"/>
    <property type="evidence" value="ECO:0007669"/>
    <property type="project" value="InterPro"/>
</dbReference>
<dbReference type="PANTHER" id="PTHR14096:SF6">
    <property type="entry name" value="APOLIPOPROTEIN L5"/>
    <property type="match status" value="1"/>
</dbReference>
<dbReference type="AlphaFoldDB" id="A0A384DB41"/>
<evidence type="ECO:0000313" key="4">
    <source>
        <dbReference type="RefSeq" id="XP_008703980.2"/>
    </source>
</evidence>
<keyword evidence="2" id="KW-0812">Transmembrane</keyword>
<evidence type="ECO:0000256" key="2">
    <source>
        <dbReference type="SAM" id="Phobius"/>
    </source>
</evidence>
<reference evidence="4" key="1">
    <citation type="submission" date="2025-08" db="UniProtKB">
        <authorList>
            <consortium name="RefSeq"/>
        </authorList>
    </citation>
    <scope>IDENTIFICATION</scope>
    <source>
        <tissue evidence="4">Whole blood</tissue>
    </source>
</reference>
<keyword evidence="2" id="KW-1133">Transmembrane helix</keyword>
<evidence type="ECO:0000256" key="1">
    <source>
        <dbReference type="ARBA" id="ARBA00010090"/>
    </source>
</evidence>
<dbReference type="PANTHER" id="PTHR14096">
    <property type="entry name" value="APOLIPOPROTEIN L"/>
    <property type="match status" value="1"/>
</dbReference>
<proteinExistence type="inferred from homology"/>
<dbReference type="GO" id="GO:0016020">
    <property type="term" value="C:membrane"/>
    <property type="evidence" value="ECO:0007669"/>
    <property type="project" value="TreeGrafter"/>
</dbReference>
<dbReference type="KEGG" id="umr:103676554"/>
<dbReference type="Proteomes" id="UP000261680">
    <property type="component" value="Unplaced"/>
</dbReference>
<evidence type="ECO:0000313" key="3">
    <source>
        <dbReference type="Proteomes" id="UP000261680"/>
    </source>
</evidence>
<feature type="transmembrane region" description="Helical" evidence="2">
    <location>
        <begin position="125"/>
        <end position="148"/>
    </location>
</feature>
<dbReference type="GO" id="GO:0006869">
    <property type="term" value="P:lipid transport"/>
    <property type="evidence" value="ECO:0007669"/>
    <property type="project" value="InterPro"/>
</dbReference>
<dbReference type="InterPro" id="IPR008405">
    <property type="entry name" value="ApoL"/>
</dbReference>
<dbReference type="GeneID" id="103676554"/>
<feature type="transmembrane region" description="Helical" evidence="2">
    <location>
        <begin position="97"/>
        <end position="119"/>
    </location>
</feature>
<dbReference type="CTD" id="80831"/>
<gene>
    <name evidence="4" type="primary">APOL5</name>
</gene>
<organism evidence="3 4">
    <name type="scientific">Ursus maritimus</name>
    <name type="common">Polar bear</name>
    <name type="synonym">Thalarctos maritimus</name>
    <dbReference type="NCBI Taxonomy" id="29073"/>
    <lineage>
        <taxon>Eukaryota</taxon>
        <taxon>Metazoa</taxon>
        <taxon>Chordata</taxon>
        <taxon>Craniata</taxon>
        <taxon>Vertebrata</taxon>
        <taxon>Euteleostomi</taxon>
        <taxon>Mammalia</taxon>
        <taxon>Eutheria</taxon>
        <taxon>Laurasiatheria</taxon>
        <taxon>Carnivora</taxon>
        <taxon>Caniformia</taxon>
        <taxon>Ursidae</taxon>
        <taxon>Ursus</taxon>
    </lineage>
</organism>
<sequence length="349" mass="38522">MTREEMHYIVFHPEAWEMMVERSGLDRDEANTLYHILMEELIRQKEVSMPGNLLEEEKMFLLCFPLQKYKLEKSIKELHAIADQLDATHEMLTKTRLVASSSGTISGVLSLLGLALGPVTVGGSLMLSVAGLGLGAAAAATNALTSIFESRSNSAARDRASGLVPMETTMVYEAFEGIRLPEISAAWSCVVRCVGLLKNVKELRACQMAKANSGFMAKVDDFMATRHVSFWRVGRLQTAVEGSALSMNKGARLLGAAGAGFLLMQDVRSFLHSWKQLEEGVTAEELRTVAWQLEQELSQLTQHYRLTTGRQAWPKSPSPNQEVGRGCGVQTADVVTVVLKRPPRGRRER</sequence>
<comment type="similarity">
    <text evidence="1">Belongs to the apolipoprotein L family.</text>
</comment>
<keyword evidence="3" id="KW-1185">Reference proteome</keyword>